<comment type="caution">
    <text evidence="1">The sequence shown here is derived from an EMBL/GenBank/DDBJ whole genome shotgun (WGS) entry which is preliminary data.</text>
</comment>
<organism evidence="1 2">
    <name type="scientific">Candidatus Scatousia excrementigallinarum</name>
    <dbReference type="NCBI Taxonomy" id="2840935"/>
    <lineage>
        <taxon>Bacteria</taxon>
        <taxon>Candidatus Scatousia</taxon>
    </lineage>
</organism>
<evidence type="ECO:0000313" key="1">
    <source>
        <dbReference type="EMBL" id="HIS35019.1"/>
    </source>
</evidence>
<protein>
    <submittedName>
        <fullName evidence="1">Uncharacterized protein</fullName>
    </submittedName>
</protein>
<dbReference type="AlphaFoldDB" id="A0A9D1EWL8"/>
<dbReference type="EMBL" id="DVIU01000003">
    <property type="protein sequence ID" value="HIS35019.1"/>
    <property type="molecule type" value="Genomic_DNA"/>
</dbReference>
<accession>A0A9D1EWL8</accession>
<reference evidence="1" key="2">
    <citation type="journal article" date="2021" name="PeerJ">
        <title>Extensive microbial diversity within the chicken gut microbiome revealed by metagenomics and culture.</title>
        <authorList>
            <person name="Gilroy R."/>
            <person name="Ravi A."/>
            <person name="Getino M."/>
            <person name="Pursley I."/>
            <person name="Horton D.L."/>
            <person name="Alikhan N.F."/>
            <person name="Baker D."/>
            <person name="Gharbi K."/>
            <person name="Hall N."/>
            <person name="Watson M."/>
            <person name="Adriaenssens E.M."/>
            <person name="Foster-Nyarko E."/>
            <person name="Jarju S."/>
            <person name="Secka A."/>
            <person name="Antonio M."/>
            <person name="Oren A."/>
            <person name="Chaudhuri R.R."/>
            <person name="La Ragione R."/>
            <person name="Hildebrand F."/>
            <person name="Pallen M.J."/>
        </authorList>
    </citation>
    <scope>NUCLEOTIDE SEQUENCE</scope>
    <source>
        <strain evidence="1">6276</strain>
    </source>
</reference>
<name>A0A9D1EWL8_9BACT</name>
<evidence type="ECO:0000313" key="2">
    <source>
        <dbReference type="Proteomes" id="UP000823928"/>
    </source>
</evidence>
<dbReference type="Proteomes" id="UP000823928">
    <property type="component" value="Unassembled WGS sequence"/>
</dbReference>
<proteinExistence type="predicted"/>
<gene>
    <name evidence="1" type="ORF">IAC10_00105</name>
</gene>
<sequence>MLYHELLAFSKDRIDKFFKNVTLFKNQFDFTEFNQNCYNAMYTLNNQSSPKTVKELKAEIPDLTSVCKKCGPYYMNPRNSSHIKYDLMMGKLFEDILIDFFTQKIHIKAMHADSSNKQYPDCMILCGDKQIAAYFEVKYHSAPFISAINKINRYCYEGSITLDYKKIIKQLELIDSDIERPVFYLHWVDFPCIKGIFFETSEQIKQYIYESGEEFSREKRIGDYEKNPKSVYLSKFYSPLLQMGSFEEFVEIIKKIIKEKNHK</sequence>
<reference evidence="1" key="1">
    <citation type="submission" date="2020-10" db="EMBL/GenBank/DDBJ databases">
        <authorList>
            <person name="Gilroy R."/>
        </authorList>
    </citation>
    <scope>NUCLEOTIDE SEQUENCE</scope>
    <source>
        <strain evidence="1">6276</strain>
    </source>
</reference>